<proteinExistence type="predicted"/>
<keyword evidence="9" id="KW-0407">Ion channel</keyword>
<name>A0A849KPL5_9HYPH</name>
<comment type="subcellular location">
    <subcellularLocation>
        <location evidence="1">Membrane</location>
        <topology evidence="1">Multi-pass membrane protein</topology>
    </subcellularLocation>
</comment>
<evidence type="ECO:0000259" key="12">
    <source>
        <dbReference type="SMART" id="SM00062"/>
    </source>
</evidence>
<dbReference type="SMART" id="SM00062">
    <property type="entry name" value="PBPb"/>
    <property type="match status" value="1"/>
</dbReference>
<evidence type="ECO:0000256" key="2">
    <source>
        <dbReference type="ARBA" id="ARBA00022448"/>
    </source>
</evidence>
<feature type="transmembrane region" description="Helical" evidence="10">
    <location>
        <begin position="155"/>
        <end position="172"/>
    </location>
</feature>
<dbReference type="InterPro" id="IPR001638">
    <property type="entry name" value="Solute-binding_3/MltF_N"/>
</dbReference>
<comment type="caution">
    <text evidence="14">The sequence shown here is derived from an EMBL/GenBank/DDBJ whole genome shotgun (WGS) entry which is preliminary data.</text>
</comment>
<feature type="domain" description="Ionotropic glutamate receptor C-terminal" evidence="13">
    <location>
        <begin position="41"/>
        <end position="368"/>
    </location>
</feature>
<feature type="signal peptide" evidence="11">
    <location>
        <begin position="1"/>
        <end position="32"/>
    </location>
</feature>
<evidence type="ECO:0000256" key="5">
    <source>
        <dbReference type="ARBA" id="ARBA00023065"/>
    </source>
</evidence>
<dbReference type="RefSeq" id="WP_171318442.1">
    <property type="nucleotide sequence ID" value="NZ_JABFCY010000009.1"/>
</dbReference>
<dbReference type="GO" id="GO:0015276">
    <property type="term" value="F:ligand-gated monoatomic ion channel activity"/>
    <property type="evidence" value="ECO:0007669"/>
    <property type="project" value="InterPro"/>
</dbReference>
<feature type="domain" description="Solute-binding protein family 3/N-terminal" evidence="12">
    <location>
        <begin position="41"/>
        <end position="369"/>
    </location>
</feature>
<evidence type="ECO:0000256" key="1">
    <source>
        <dbReference type="ARBA" id="ARBA00004141"/>
    </source>
</evidence>
<dbReference type="InterPro" id="IPR001320">
    <property type="entry name" value="Iontro_rcpt_C"/>
</dbReference>
<dbReference type="Proteomes" id="UP000574931">
    <property type="component" value="Unassembled WGS sequence"/>
</dbReference>
<evidence type="ECO:0000256" key="8">
    <source>
        <dbReference type="ARBA" id="ARBA00023180"/>
    </source>
</evidence>
<keyword evidence="7" id="KW-0675">Receptor</keyword>
<keyword evidence="2" id="KW-0813">Transport</keyword>
<feature type="chain" id="PRO_5032398523" evidence="11">
    <location>
        <begin position="33"/>
        <end position="370"/>
    </location>
</feature>
<dbReference type="Pfam" id="PF00497">
    <property type="entry name" value="SBP_bac_3"/>
    <property type="match status" value="1"/>
</dbReference>
<evidence type="ECO:0000313" key="14">
    <source>
        <dbReference type="EMBL" id="NNU61650.1"/>
    </source>
</evidence>
<gene>
    <name evidence="14" type="ORF">HKX02_15560</name>
</gene>
<keyword evidence="11" id="KW-0732">Signal</keyword>
<dbReference type="SUPFAM" id="SSF53850">
    <property type="entry name" value="Periplasmic binding protein-like II"/>
    <property type="match status" value="1"/>
</dbReference>
<keyword evidence="3 10" id="KW-0812">Transmembrane</keyword>
<keyword evidence="5" id="KW-0406">Ion transport</keyword>
<keyword evidence="6 10" id="KW-0472">Membrane</keyword>
<keyword evidence="8" id="KW-0325">Glycoprotein</keyword>
<sequence>MIILLFFNLYYRLISISFFVLFLLTICANAYAQGPTQAPKPVQVGVYVSEPFVNNEGNSYSGMAVDIWQNIAARLNIASHYVEFQNYGALMKAVSEGKVDAAVTNLTITESRAEVADFTYPWFDAGLRIMVHTQAGTGWDDLVGRLNRAGHLTTYVWILGILLAATVLLTLFDRRFDESFPKRWREGLAESFHHVVSIATSGKTSRKNLFGWIGRIWQTFWMVFGIAIIAYVTSSITSVMTVAHIDNRISNLSDLQRKSVGVRTGSVAEQFLKSRSIATVTFDHLPEAVIALVNDEIAAIVADGPVLEYYMHQHTDQPLDLVGGAFSPDKYGFAFPRHSELVQPASVAIISLHESEEIAKLRAKYLGAAK</sequence>
<reference evidence="14 15" key="1">
    <citation type="submission" date="2020-05" db="EMBL/GenBank/DDBJ databases">
        <title>Draft Genome Sequence of Ochrobactrum soli Isolated from Stable Fly Gut.</title>
        <authorList>
            <person name="Pileggi M.T."/>
            <person name="Vazhakkala L.J."/>
            <person name="Wong C.N."/>
        </authorList>
    </citation>
    <scope>NUCLEOTIDE SEQUENCE [LARGE SCALE GENOMIC DNA]</scope>
    <source>
        <strain evidence="14 15">MTP-C0764</strain>
    </source>
</reference>
<dbReference type="InterPro" id="IPR015683">
    <property type="entry name" value="Ionotropic_Glu_rcpt"/>
</dbReference>
<evidence type="ECO:0000256" key="10">
    <source>
        <dbReference type="SAM" id="Phobius"/>
    </source>
</evidence>
<dbReference type="SMART" id="SM00079">
    <property type="entry name" value="PBPe"/>
    <property type="match status" value="1"/>
</dbReference>
<evidence type="ECO:0000256" key="4">
    <source>
        <dbReference type="ARBA" id="ARBA00022989"/>
    </source>
</evidence>
<keyword evidence="15" id="KW-1185">Reference proteome</keyword>
<dbReference type="PANTHER" id="PTHR18966">
    <property type="entry name" value="IONOTROPIC GLUTAMATE RECEPTOR"/>
    <property type="match status" value="1"/>
</dbReference>
<evidence type="ECO:0000256" key="9">
    <source>
        <dbReference type="ARBA" id="ARBA00023303"/>
    </source>
</evidence>
<dbReference type="Pfam" id="PF00060">
    <property type="entry name" value="Lig_chan"/>
    <property type="match status" value="1"/>
</dbReference>
<evidence type="ECO:0000256" key="7">
    <source>
        <dbReference type="ARBA" id="ARBA00023170"/>
    </source>
</evidence>
<protein>
    <submittedName>
        <fullName evidence="14">Transporter substrate-binding domain-containing protein</fullName>
    </submittedName>
</protein>
<accession>A0A849KPL5</accession>
<keyword evidence="4 10" id="KW-1133">Transmembrane helix</keyword>
<evidence type="ECO:0000256" key="3">
    <source>
        <dbReference type="ARBA" id="ARBA00022692"/>
    </source>
</evidence>
<dbReference type="GO" id="GO:0016020">
    <property type="term" value="C:membrane"/>
    <property type="evidence" value="ECO:0007669"/>
    <property type="project" value="UniProtKB-SubCell"/>
</dbReference>
<feature type="transmembrane region" description="Helical" evidence="10">
    <location>
        <begin position="212"/>
        <end position="232"/>
    </location>
</feature>
<evidence type="ECO:0000259" key="13">
    <source>
        <dbReference type="SMART" id="SM00079"/>
    </source>
</evidence>
<dbReference type="EMBL" id="JABFCY010000009">
    <property type="protein sequence ID" value="NNU61650.1"/>
    <property type="molecule type" value="Genomic_DNA"/>
</dbReference>
<evidence type="ECO:0000313" key="15">
    <source>
        <dbReference type="Proteomes" id="UP000574931"/>
    </source>
</evidence>
<organism evidence="14 15">
    <name type="scientific">Ochrobactrum soli</name>
    <dbReference type="NCBI Taxonomy" id="2448455"/>
    <lineage>
        <taxon>Bacteria</taxon>
        <taxon>Pseudomonadati</taxon>
        <taxon>Pseudomonadota</taxon>
        <taxon>Alphaproteobacteria</taxon>
        <taxon>Hyphomicrobiales</taxon>
        <taxon>Brucellaceae</taxon>
        <taxon>Brucella/Ochrobactrum group</taxon>
        <taxon>Ochrobactrum</taxon>
    </lineage>
</organism>
<dbReference type="Gene3D" id="3.40.190.10">
    <property type="entry name" value="Periplasmic binding protein-like II"/>
    <property type="match status" value="3"/>
</dbReference>
<evidence type="ECO:0000256" key="11">
    <source>
        <dbReference type="SAM" id="SignalP"/>
    </source>
</evidence>
<evidence type="ECO:0000256" key="6">
    <source>
        <dbReference type="ARBA" id="ARBA00023136"/>
    </source>
</evidence>
<dbReference type="AlphaFoldDB" id="A0A849KPL5"/>